<organism evidence="1 2">
    <name type="scientific">Ensete ventricosum</name>
    <name type="common">Abyssinian banana</name>
    <name type="synonym">Musa ensete</name>
    <dbReference type="NCBI Taxonomy" id="4639"/>
    <lineage>
        <taxon>Eukaryota</taxon>
        <taxon>Viridiplantae</taxon>
        <taxon>Streptophyta</taxon>
        <taxon>Embryophyta</taxon>
        <taxon>Tracheophyta</taxon>
        <taxon>Spermatophyta</taxon>
        <taxon>Magnoliopsida</taxon>
        <taxon>Liliopsida</taxon>
        <taxon>Zingiberales</taxon>
        <taxon>Musaceae</taxon>
        <taxon>Ensete</taxon>
    </lineage>
</organism>
<reference evidence="1 2" key="1">
    <citation type="journal article" date="2014" name="Agronomy (Basel)">
        <title>A Draft Genome Sequence for Ensete ventricosum, the Drought-Tolerant Tree Against Hunger.</title>
        <authorList>
            <person name="Harrison J."/>
            <person name="Moore K.A."/>
            <person name="Paszkiewicz K."/>
            <person name="Jones T."/>
            <person name="Grant M."/>
            <person name="Ambacheew D."/>
            <person name="Muzemil S."/>
            <person name="Studholme D.J."/>
        </authorList>
    </citation>
    <scope>NUCLEOTIDE SEQUENCE [LARGE SCALE GENOMIC DNA]</scope>
</reference>
<comment type="caution">
    <text evidence="1">The sequence shown here is derived from an EMBL/GenBank/DDBJ whole genome shotgun (WGS) entry which is preliminary data.</text>
</comment>
<evidence type="ECO:0000313" key="1">
    <source>
        <dbReference type="EMBL" id="RRT54459.1"/>
    </source>
</evidence>
<protein>
    <submittedName>
        <fullName evidence="1">Uncharacterized protein</fullName>
    </submittedName>
</protein>
<sequence length="94" mass="10626">MPSTSAHRTCRTTSLCLKGNDMLHRVYAPDIGFQRGKPKACEDVLILYFLSERTPLERDRPAFLFRLVDLLLDLVQSSGGIALLGPERIRGVRR</sequence>
<evidence type="ECO:0000313" key="2">
    <source>
        <dbReference type="Proteomes" id="UP000287651"/>
    </source>
</evidence>
<proteinExistence type="predicted"/>
<name>A0A426YRX1_ENSVE</name>
<gene>
    <name evidence="1" type="ORF">B296_00042631</name>
</gene>
<dbReference type="EMBL" id="AMZH03010594">
    <property type="protein sequence ID" value="RRT54459.1"/>
    <property type="molecule type" value="Genomic_DNA"/>
</dbReference>
<dbReference type="AlphaFoldDB" id="A0A426YRX1"/>
<dbReference type="Proteomes" id="UP000287651">
    <property type="component" value="Unassembled WGS sequence"/>
</dbReference>
<accession>A0A426YRX1</accession>